<organism evidence="6 7">
    <name type="scientific">Tritonibacter multivorans</name>
    <dbReference type="NCBI Taxonomy" id="928856"/>
    <lineage>
        <taxon>Bacteria</taxon>
        <taxon>Pseudomonadati</taxon>
        <taxon>Pseudomonadota</taxon>
        <taxon>Alphaproteobacteria</taxon>
        <taxon>Rhodobacterales</taxon>
        <taxon>Paracoccaceae</taxon>
        <taxon>Tritonibacter</taxon>
    </lineage>
</organism>
<protein>
    <submittedName>
        <fullName evidence="6">HTH-type transcriptional regulator MtrR</fullName>
    </submittedName>
</protein>
<evidence type="ECO:0000256" key="4">
    <source>
        <dbReference type="PROSITE-ProRule" id="PRU00335"/>
    </source>
</evidence>
<evidence type="ECO:0000256" key="2">
    <source>
        <dbReference type="ARBA" id="ARBA00023125"/>
    </source>
</evidence>
<accession>A0A0P1G6F9</accession>
<dbReference type="InterPro" id="IPR009057">
    <property type="entry name" value="Homeodomain-like_sf"/>
</dbReference>
<evidence type="ECO:0000313" key="6">
    <source>
        <dbReference type="EMBL" id="CUH77239.1"/>
    </source>
</evidence>
<dbReference type="InterPro" id="IPR001647">
    <property type="entry name" value="HTH_TetR"/>
</dbReference>
<dbReference type="PANTHER" id="PTHR47506:SF1">
    <property type="entry name" value="HTH-TYPE TRANSCRIPTIONAL REGULATOR YJDC"/>
    <property type="match status" value="1"/>
</dbReference>
<name>A0A0P1G6F9_9RHOB</name>
<dbReference type="PROSITE" id="PS50977">
    <property type="entry name" value="HTH_TETR_2"/>
    <property type="match status" value="1"/>
</dbReference>
<evidence type="ECO:0000256" key="1">
    <source>
        <dbReference type="ARBA" id="ARBA00023015"/>
    </source>
</evidence>
<dbReference type="PRINTS" id="PR00455">
    <property type="entry name" value="HTHTETR"/>
</dbReference>
<sequence length="194" mass="21100">MTQPDAKPLTDTEEKILDAAIPTFVRYGARKTSMNDIAAVAGVSRQTIYDSFGGKDGVIRASIRKVTDANLACVEARLKQTSGLSDQLDAYFAETIVKSFELIQTAGDVEDLITGHNEAGKDEIARSHARHVALVERLLNPFATQLAKHGLSPNQQASYIVTVAMGFKSGISQRAELDMMLHILRVNSLRVTGQ</sequence>
<dbReference type="Pfam" id="PF00440">
    <property type="entry name" value="TetR_N"/>
    <property type="match status" value="1"/>
</dbReference>
<keyword evidence="2 4" id="KW-0238">DNA-binding</keyword>
<dbReference type="PANTHER" id="PTHR47506">
    <property type="entry name" value="TRANSCRIPTIONAL REGULATORY PROTEIN"/>
    <property type="match status" value="1"/>
</dbReference>
<dbReference type="OrthoDB" id="9802802at2"/>
<dbReference type="EMBL" id="CYSD01000018">
    <property type="protein sequence ID" value="CUH77239.1"/>
    <property type="molecule type" value="Genomic_DNA"/>
</dbReference>
<evidence type="ECO:0000256" key="3">
    <source>
        <dbReference type="ARBA" id="ARBA00023163"/>
    </source>
</evidence>
<dbReference type="Gene3D" id="1.10.357.10">
    <property type="entry name" value="Tetracycline Repressor, domain 2"/>
    <property type="match status" value="1"/>
</dbReference>
<keyword evidence="1" id="KW-0805">Transcription regulation</keyword>
<reference evidence="6 7" key="1">
    <citation type="submission" date="2015-09" db="EMBL/GenBank/DDBJ databases">
        <authorList>
            <consortium name="Swine Surveillance"/>
        </authorList>
    </citation>
    <scope>NUCLEOTIDE SEQUENCE [LARGE SCALE GENOMIC DNA]</scope>
    <source>
        <strain evidence="6 7">CECT 7557</strain>
    </source>
</reference>
<keyword evidence="3" id="KW-0804">Transcription</keyword>
<gene>
    <name evidence="6" type="primary">mtrR</name>
    <name evidence="6" type="ORF">TRM7557_01278</name>
</gene>
<keyword evidence="7" id="KW-1185">Reference proteome</keyword>
<proteinExistence type="predicted"/>
<dbReference type="GO" id="GO:0003677">
    <property type="term" value="F:DNA binding"/>
    <property type="evidence" value="ECO:0007669"/>
    <property type="project" value="UniProtKB-UniRule"/>
</dbReference>
<dbReference type="SUPFAM" id="SSF46689">
    <property type="entry name" value="Homeodomain-like"/>
    <property type="match status" value="1"/>
</dbReference>
<evidence type="ECO:0000259" key="5">
    <source>
        <dbReference type="PROSITE" id="PS50977"/>
    </source>
</evidence>
<dbReference type="RefSeq" id="WP_058289383.1">
    <property type="nucleotide sequence ID" value="NZ_CYSD01000018.1"/>
</dbReference>
<feature type="domain" description="HTH tetR-type" evidence="5">
    <location>
        <begin position="10"/>
        <end position="70"/>
    </location>
</feature>
<dbReference type="Proteomes" id="UP000052022">
    <property type="component" value="Unassembled WGS sequence"/>
</dbReference>
<evidence type="ECO:0000313" key="7">
    <source>
        <dbReference type="Proteomes" id="UP000052022"/>
    </source>
</evidence>
<dbReference type="AlphaFoldDB" id="A0A0P1G6F9"/>
<feature type="DNA-binding region" description="H-T-H motif" evidence="4">
    <location>
        <begin position="33"/>
        <end position="52"/>
    </location>
</feature>
<dbReference type="STRING" id="928856.SAMN04488049_11572"/>